<dbReference type="AlphaFoldDB" id="A0A6C0LYM7"/>
<dbReference type="Pfam" id="PF01652">
    <property type="entry name" value="IF4E"/>
    <property type="match status" value="1"/>
</dbReference>
<dbReference type="GO" id="GO:0003743">
    <property type="term" value="F:translation initiation factor activity"/>
    <property type="evidence" value="ECO:0007669"/>
    <property type="project" value="UniProtKB-KW"/>
</dbReference>
<evidence type="ECO:0000256" key="3">
    <source>
        <dbReference type="ARBA" id="ARBA00022917"/>
    </source>
</evidence>
<dbReference type="SUPFAM" id="SSF55418">
    <property type="entry name" value="eIF4e-like"/>
    <property type="match status" value="1"/>
</dbReference>
<protein>
    <recommendedName>
        <fullName evidence="6">Eukaryotic translation initiation factor 4E</fullName>
    </recommendedName>
</protein>
<dbReference type="Gene3D" id="3.30.760.10">
    <property type="entry name" value="RNA Cap, Translation Initiation Factor Eif4e"/>
    <property type="match status" value="1"/>
</dbReference>
<dbReference type="InterPro" id="IPR001040">
    <property type="entry name" value="TIF_eIF_4E"/>
</dbReference>
<reference evidence="5" key="1">
    <citation type="journal article" date="2020" name="Nature">
        <title>Giant virus diversity and host interactions through global metagenomics.</title>
        <authorList>
            <person name="Schulz F."/>
            <person name="Roux S."/>
            <person name="Paez-Espino D."/>
            <person name="Jungbluth S."/>
            <person name="Walsh D.A."/>
            <person name="Denef V.J."/>
            <person name="McMahon K.D."/>
            <person name="Konstantinidis K.T."/>
            <person name="Eloe-Fadrosh E.A."/>
            <person name="Kyrpides N.C."/>
            <person name="Woyke T."/>
        </authorList>
    </citation>
    <scope>NUCLEOTIDE SEQUENCE</scope>
    <source>
        <strain evidence="5">GVMAG-S-1017745-26</strain>
    </source>
</reference>
<evidence type="ECO:0000256" key="1">
    <source>
        <dbReference type="ARBA" id="ARBA00022540"/>
    </source>
</evidence>
<dbReference type="GO" id="GO:0000340">
    <property type="term" value="F:RNA 7-methylguanosine cap binding"/>
    <property type="evidence" value="ECO:0007669"/>
    <property type="project" value="TreeGrafter"/>
</dbReference>
<keyword evidence="2" id="KW-0694">RNA-binding</keyword>
<keyword evidence="1" id="KW-0396">Initiation factor</keyword>
<dbReference type="GO" id="GO:0016281">
    <property type="term" value="C:eukaryotic translation initiation factor 4F complex"/>
    <property type="evidence" value="ECO:0007669"/>
    <property type="project" value="TreeGrafter"/>
</dbReference>
<evidence type="ECO:0000256" key="4">
    <source>
        <dbReference type="SAM" id="MobiDB-lite"/>
    </source>
</evidence>
<organism evidence="5">
    <name type="scientific">viral metagenome</name>
    <dbReference type="NCBI Taxonomy" id="1070528"/>
    <lineage>
        <taxon>unclassified sequences</taxon>
        <taxon>metagenomes</taxon>
        <taxon>organismal metagenomes</taxon>
    </lineage>
</organism>
<feature type="compositionally biased region" description="Polar residues" evidence="4">
    <location>
        <begin position="219"/>
        <end position="234"/>
    </location>
</feature>
<name>A0A6C0LYM7_9ZZZZ</name>
<feature type="compositionally biased region" description="Basic residues" evidence="4">
    <location>
        <begin position="205"/>
        <end position="215"/>
    </location>
</feature>
<accession>A0A6C0LYM7</accession>
<evidence type="ECO:0008006" key="6">
    <source>
        <dbReference type="Google" id="ProtNLM"/>
    </source>
</evidence>
<proteinExistence type="predicted"/>
<dbReference type="EMBL" id="MN740583">
    <property type="protein sequence ID" value="QHU35128.1"/>
    <property type="molecule type" value="Genomic_DNA"/>
</dbReference>
<dbReference type="InterPro" id="IPR023398">
    <property type="entry name" value="TIF_eIF4e-like"/>
</dbReference>
<keyword evidence="3" id="KW-0648">Protein biosynthesis</keyword>
<feature type="region of interest" description="Disordered" evidence="4">
    <location>
        <begin position="196"/>
        <end position="234"/>
    </location>
</feature>
<sequence length="234" mass="27737">MNSNCGDKISYKEEKTTKHPTNNKWIVWYHNPSDKNWSISSYKDVLEISSIEDFWVLKNSWEKCLPKVSEGMFFLMRKIGDICIYPQWEDPNNTDGGYWSFKVNKDSADMVWFELMMFMLGECITDNNIESLNINGISISPKKNFCIVKIWNKDSENNNKELLSKKLEFLNMDEVIFSSHKKNIEKDQMKIKRREYYAKQNNSNGRKRSYGRKRGYGSNDNSYQRGSNYNKKAW</sequence>
<evidence type="ECO:0000313" key="5">
    <source>
        <dbReference type="EMBL" id="QHU35128.1"/>
    </source>
</evidence>
<dbReference type="PANTHER" id="PTHR11960">
    <property type="entry name" value="EUKARYOTIC TRANSLATION INITIATION FACTOR 4E RELATED"/>
    <property type="match status" value="1"/>
</dbReference>
<evidence type="ECO:0000256" key="2">
    <source>
        <dbReference type="ARBA" id="ARBA00022884"/>
    </source>
</evidence>
<dbReference type="PANTHER" id="PTHR11960:SF8">
    <property type="entry name" value="EUKARYOTIC TRANSLATION INITIATION FACTOR 4E1-RELATED"/>
    <property type="match status" value="1"/>
</dbReference>